<reference evidence="4" key="1">
    <citation type="submission" date="2019-10" db="EMBL/GenBank/DDBJ databases">
        <authorList>
            <person name="Zhang R."/>
            <person name="Pan Y."/>
            <person name="Wang J."/>
            <person name="Ma R."/>
            <person name="Yu S."/>
        </authorList>
    </citation>
    <scope>NUCLEOTIDE SEQUENCE</scope>
    <source>
        <strain evidence="4">LA-IB0</strain>
        <tissue evidence="4">Leaf</tissue>
    </source>
</reference>
<sequence length="299" mass="33055">MIPEKFGSLLRHCAKTKGFRHGISIHAAAIKASTQAQTFIGNHILNCYAKCEHTSFARKGLVPDRFTSAVLLGSPVFDLSVEESKKVFRSIVEKDAISWNTFVAACSRCEDNINALGVFREMLKDHNVRPDNFTHASVLSSVADLASIRHGKEIHARLPSFSSVFNVHEVVRDLVSKGESQMETDIHKSETRAKVRSPIDVQAVEAIEYQTSSNNYLRILDVGQHCVDLASPLITTRFANIVASLTLYKNRMNGFQGSVDFLDNLVVSPSNSIHPSSKSGVAKSQFKFERSDCTSESPK</sequence>
<gene>
    <name evidence="4" type="ORF">BUALT_Bualt09G0057300</name>
</gene>
<comment type="caution">
    <text evidence="4">The sequence shown here is derived from an EMBL/GenBank/DDBJ whole genome shotgun (WGS) entry which is preliminary data.</text>
</comment>
<keyword evidence="5" id="KW-1185">Reference proteome</keyword>
<dbReference type="Proteomes" id="UP000826271">
    <property type="component" value="Unassembled WGS sequence"/>
</dbReference>
<dbReference type="PANTHER" id="PTHR47926">
    <property type="entry name" value="PENTATRICOPEPTIDE REPEAT-CONTAINING PROTEIN"/>
    <property type="match status" value="1"/>
</dbReference>
<dbReference type="GO" id="GO:0003723">
    <property type="term" value="F:RNA binding"/>
    <property type="evidence" value="ECO:0007669"/>
    <property type="project" value="InterPro"/>
</dbReference>
<proteinExistence type="predicted"/>
<accession>A0AAV6X099</accession>
<evidence type="ECO:0000313" key="5">
    <source>
        <dbReference type="Proteomes" id="UP000826271"/>
    </source>
</evidence>
<feature type="region of interest" description="Disordered" evidence="3">
    <location>
        <begin position="271"/>
        <end position="299"/>
    </location>
</feature>
<feature type="compositionally biased region" description="Basic and acidic residues" evidence="3">
    <location>
        <begin position="286"/>
        <end position="299"/>
    </location>
</feature>
<dbReference type="EMBL" id="WHWC01000009">
    <property type="protein sequence ID" value="KAG8376379.1"/>
    <property type="molecule type" value="Genomic_DNA"/>
</dbReference>
<evidence type="ECO:0000256" key="1">
    <source>
        <dbReference type="ARBA" id="ARBA00022737"/>
    </source>
</evidence>
<evidence type="ECO:0000256" key="3">
    <source>
        <dbReference type="SAM" id="MobiDB-lite"/>
    </source>
</evidence>
<dbReference type="PROSITE" id="PS51375">
    <property type="entry name" value="PPR"/>
    <property type="match status" value="1"/>
</dbReference>
<dbReference type="InterPro" id="IPR011990">
    <property type="entry name" value="TPR-like_helical_dom_sf"/>
</dbReference>
<dbReference type="Gene3D" id="1.25.40.10">
    <property type="entry name" value="Tetratricopeptide repeat domain"/>
    <property type="match status" value="1"/>
</dbReference>
<evidence type="ECO:0000313" key="4">
    <source>
        <dbReference type="EMBL" id="KAG8376379.1"/>
    </source>
</evidence>
<dbReference type="InterPro" id="IPR046960">
    <property type="entry name" value="PPR_At4g14850-like_plant"/>
</dbReference>
<keyword evidence="1" id="KW-0677">Repeat</keyword>
<dbReference type="InterPro" id="IPR002885">
    <property type="entry name" value="PPR_rpt"/>
</dbReference>
<dbReference type="GO" id="GO:0009451">
    <property type="term" value="P:RNA modification"/>
    <property type="evidence" value="ECO:0007669"/>
    <property type="project" value="InterPro"/>
</dbReference>
<evidence type="ECO:0008006" key="6">
    <source>
        <dbReference type="Google" id="ProtNLM"/>
    </source>
</evidence>
<feature type="repeat" description="PPR" evidence="2">
    <location>
        <begin position="95"/>
        <end position="130"/>
    </location>
</feature>
<name>A0AAV6X099_9LAMI</name>
<evidence type="ECO:0000256" key="2">
    <source>
        <dbReference type="PROSITE-ProRule" id="PRU00708"/>
    </source>
</evidence>
<organism evidence="4 5">
    <name type="scientific">Buddleja alternifolia</name>
    <dbReference type="NCBI Taxonomy" id="168488"/>
    <lineage>
        <taxon>Eukaryota</taxon>
        <taxon>Viridiplantae</taxon>
        <taxon>Streptophyta</taxon>
        <taxon>Embryophyta</taxon>
        <taxon>Tracheophyta</taxon>
        <taxon>Spermatophyta</taxon>
        <taxon>Magnoliopsida</taxon>
        <taxon>eudicotyledons</taxon>
        <taxon>Gunneridae</taxon>
        <taxon>Pentapetalae</taxon>
        <taxon>asterids</taxon>
        <taxon>lamiids</taxon>
        <taxon>Lamiales</taxon>
        <taxon>Scrophulariaceae</taxon>
        <taxon>Buddlejeae</taxon>
        <taxon>Buddleja</taxon>
    </lineage>
</organism>
<dbReference type="AlphaFoldDB" id="A0AAV6X099"/>
<protein>
    <recommendedName>
        <fullName evidence="6">Pentatricopeptide repeat-containing protein</fullName>
    </recommendedName>
</protein>